<dbReference type="GO" id="GO:0016020">
    <property type="term" value="C:membrane"/>
    <property type="evidence" value="ECO:0007669"/>
    <property type="project" value="UniProtKB-SubCell"/>
</dbReference>
<dbReference type="InterPro" id="IPR044851">
    <property type="entry name" value="Wax_synthase"/>
</dbReference>
<protein>
    <recommendedName>
        <fullName evidence="10">Wax synthase domain-containing protein</fullName>
    </recommendedName>
</protein>
<dbReference type="Pfam" id="PF13813">
    <property type="entry name" value="MBOAT_2"/>
    <property type="match status" value="1"/>
</dbReference>
<feature type="transmembrane region" description="Helical" evidence="9">
    <location>
        <begin position="286"/>
        <end position="304"/>
    </location>
</feature>
<feature type="transmembrane region" description="Helical" evidence="9">
    <location>
        <begin position="375"/>
        <end position="395"/>
    </location>
</feature>
<sequence>MEREQFAALLWLLVPINLFLAYHVPKPARPLFAAVQLGIYISVILLIPPTNPAKDYRFGICTFSIISALNFFILSNPYEEHWRTSSLSQTKDGSNNNKKENSKTKQARYQSLSTGERLLWAWTNAGETRGIGWNWTIPHIPPGPERGLSKGQYLRHLGLRFVKLYLIHDGSTFIFNTLTNAGTISLHDLGGLPQRCLAVISFAVSNSSILEFIYATLCFVGSASGLFWTKYEDNAPVCGYLSDAYTVSRFWGRVWHQNMRRLLQTPARYMANTVFGARRGSLSARYIQIITAFVISGVYHYVSAKLARPDLRFSGTLEFFLLQPILVGVEDLGMYFGWRFCGSKLGSWAYGVGYVWTFAMLALTAIGFVEDCVMSGLVPAVSAFPFSLAGFLFSVKEQL</sequence>
<comment type="pathway">
    <text evidence="2">Secondary metabolite biosynthesis.</text>
</comment>
<comment type="similarity">
    <text evidence="3">Belongs to the wax synthase family.</text>
</comment>
<dbReference type="InterPro" id="IPR032805">
    <property type="entry name" value="Wax_synthase_dom"/>
</dbReference>
<dbReference type="STRING" id="1036612.A0A1L9U073"/>
<dbReference type="RefSeq" id="XP_040708906.1">
    <property type="nucleotide sequence ID" value="XM_040844352.1"/>
</dbReference>
<feature type="region of interest" description="Disordered" evidence="8">
    <location>
        <begin position="85"/>
        <end position="109"/>
    </location>
</feature>
<evidence type="ECO:0000256" key="5">
    <source>
        <dbReference type="ARBA" id="ARBA00022692"/>
    </source>
</evidence>
<dbReference type="AlphaFoldDB" id="A0A1L9U073"/>
<dbReference type="VEuPathDB" id="FungiDB:ASPSYDRAFT_27056"/>
<evidence type="ECO:0000256" key="7">
    <source>
        <dbReference type="ARBA" id="ARBA00023136"/>
    </source>
</evidence>
<feature type="domain" description="Wax synthase" evidence="10">
    <location>
        <begin position="236"/>
        <end position="322"/>
    </location>
</feature>
<evidence type="ECO:0000259" key="10">
    <source>
        <dbReference type="Pfam" id="PF13813"/>
    </source>
</evidence>
<keyword evidence="6 9" id="KW-1133">Transmembrane helix</keyword>
<dbReference type="GO" id="GO:0008374">
    <property type="term" value="F:O-acyltransferase activity"/>
    <property type="evidence" value="ECO:0007669"/>
    <property type="project" value="InterPro"/>
</dbReference>
<evidence type="ECO:0000313" key="11">
    <source>
        <dbReference type="EMBL" id="OJJ65100.1"/>
    </source>
</evidence>
<dbReference type="OrthoDB" id="1077582at2759"/>
<organism evidence="11 12">
    <name type="scientific">Aspergillus sydowii CBS 593.65</name>
    <dbReference type="NCBI Taxonomy" id="1036612"/>
    <lineage>
        <taxon>Eukaryota</taxon>
        <taxon>Fungi</taxon>
        <taxon>Dikarya</taxon>
        <taxon>Ascomycota</taxon>
        <taxon>Pezizomycotina</taxon>
        <taxon>Eurotiomycetes</taxon>
        <taxon>Eurotiomycetidae</taxon>
        <taxon>Eurotiales</taxon>
        <taxon>Aspergillaceae</taxon>
        <taxon>Aspergillus</taxon>
        <taxon>Aspergillus subgen. Nidulantes</taxon>
    </lineage>
</organism>
<keyword evidence="5 9" id="KW-0812">Transmembrane</keyword>
<evidence type="ECO:0000256" key="8">
    <source>
        <dbReference type="SAM" id="MobiDB-lite"/>
    </source>
</evidence>
<reference evidence="12" key="1">
    <citation type="journal article" date="2017" name="Genome Biol.">
        <title>Comparative genomics reveals high biological diversity and specific adaptations in the industrially and medically important fungal genus Aspergillus.</title>
        <authorList>
            <person name="de Vries R.P."/>
            <person name="Riley R."/>
            <person name="Wiebenga A."/>
            <person name="Aguilar-Osorio G."/>
            <person name="Amillis S."/>
            <person name="Uchima C.A."/>
            <person name="Anderluh G."/>
            <person name="Asadollahi M."/>
            <person name="Askin M."/>
            <person name="Barry K."/>
            <person name="Battaglia E."/>
            <person name="Bayram O."/>
            <person name="Benocci T."/>
            <person name="Braus-Stromeyer S.A."/>
            <person name="Caldana C."/>
            <person name="Canovas D."/>
            <person name="Cerqueira G.C."/>
            <person name="Chen F."/>
            <person name="Chen W."/>
            <person name="Choi C."/>
            <person name="Clum A."/>
            <person name="Dos Santos R.A."/>
            <person name="Damasio A.R."/>
            <person name="Diallinas G."/>
            <person name="Emri T."/>
            <person name="Fekete E."/>
            <person name="Flipphi M."/>
            <person name="Freyberg S."/>
            <person name="Gallo A."/>
            <person name="Gournas C."/>
            <person name="Habgood R."/>
            <person name="Hainaut M."/>
            <person name="Harispe M.L."/>
            <person name="Henrissat B."/>
            <person name="Hilden K.S."/>
            <person name="Hope R."/>
            <person name="Hossain A."/>
            <person name="Karabika E."/>
            <person name="Karaffa L."/>
            <person name="Karanyi Z."/>
            <person name="Krasevec N."/>
            <person name="Kuo A."/>
            <person name="Kusch H."/>
            <person name="LaButti K."/>
            <person name="Lagendijk E.L."/>
            <person name="Lapidus A."/>
            <person name="Levasseur A."/>
            <person name="Lindquist E."/>
            <person name="Lipzen A."/>
            <person name="Logrieco A.F."/>
            <person name="MacCabe A."/>
            <person name="Maekelae M.R."/>
            <person name="Malavazi I."/>
            <person name="Melin P."/>
            <person name="Meyer V."/>
            <person name="Mielnichuk N."/>
            <person name="Miskei M."/>
            <person name="Molnar A.P."/>
            <person name="Mule G."/>
            <person name="Ngan C.Y."/>
            <person name="Orejas M."/>
            <person name="Orosz E."/>
            <person name="Ouedraogo J.P."/>
            <person name="Overkamp K.M."/>
            <person name="Park H.-S."/>
            <person name="Perrone G."/>
            <person name="Piumi F."/>
            <person name="Punt P.J."/>
            <person name="Ram A.F."/>
            <person name="Ramon A."/>
            <person name="Rauscher S."/>
            <person name="Record E."/>
            <person name="Riano-Pachon D.M."/>
            <person name="Robert V."/>
            <person name="Roehrig J."/>
            <person name="Ruller R."/>
            <person name="Salamov A."/>
            <person name="Salih N.S."/>
            <person name="Samson R.A."/>
            <person name="Sandor E."/>
            <person name="Sanguinetti M."/>
            <person name="Schuetze T."/>
            <person name="Sepcic K."/>
            <person name="Shelest E."/>
            <person name="Sherlock G."/>
            <person name="Sophianopoulou V."/>
            <person name="Squina F.M."/>
            <person name="Sun H."/>
            <person name="Susca A."/>
            <person name="Todd R.B."/>
            <person name="Tsang A."/>
            <person name="Unkles S.E."/>
            <person name="van de Wiele N."/>
            <person name="van Rossen-Uffink D."/>
            <person name="Oliveira J.V."/>
            <person name="Vesth T.C."/>
            <person name="Visser J."/>
            <person name="Yu J.-H."/>
            <person name="Zhou M."/>
            <person name="Andersen M.R."/>
            <person name="Archer D.B."/>
            <person name="Baker S.E."/>
            <person name="Benoit I."/>
            <person name="Brakhage A.A."/>
            <person name="Braus G.H."/>
            <person name="Fischer R."/>
            <person name="Frisvad J.C."/>
            <person name="Goldman G.H."/>
            <person name="Houbraken J."/>
            <person name="Oakley B."/>
            <person name="Pocsi I."/>
            <person name="Scazzocchio C."/>
            <person name="Seiboth B."/>
            <person name="vanKuyk P.A."/>
            <person name="Wortman J."/>
            <person name="Dyer P.S."/>
            <person name="Grigoriev I.V."/>
        </authorList>
    </citation>
    <scope>NUCLEOTIDE SEQUENCE [LARGE SCALE GENOMIC DNA]</scope>
    <source>
        <strain evidence="12">CBS 593.65</strain>
    </source>
</reference>
<accession>A0A1L9U073</accession>
<keyword evidence="12" id="KW-1185">Reference proteome</keyword>
<comment type="subcellular location">
    <subcellularLocation>
        <location evidence="1">Membrane</location>
        <topology evidence="1">Multi-pass membrane protein</topology>
    </subcellularLocation>
</comment>
<proteinExistence type="inferred from homology"/>
<dbReference type="PANTHER" id="PTHR31595">
    <property type="entry name" value="LONG-CHAIN-ALCOHOL O-FATTY-ACYLTRANSFERASE 3-RELATED"/>
    <property type="match status" value="1"/>
</dbReference>
<dbReference type="GeneID" id="63760425"/>
<feature type="transmembrane region" description="Helical" evidence="9">
    <location>
        <begin position="348"/>
        <end position="369"/>
    </location>
</feature>
<gene>
    <name evidence="11" type="ORF">ASPSYDRAFT_27056</name>
</gene>
<feature type="transmembrane region" description="Helical" evidence="9">
    <location>
        <begin position="316"/>
        <end position="336"/>
    </location>
</feature>
<dbReference type="GO" id="GO:0006629">
    <property type="term" value="P:lipid metabolic process"/>
    <property type="evidence" value="ECO:0007669"/>
    <property type="project" value="InterPro"/>
</dbReference>
<evidence type="ECO:0000256" key="6">
    <source>
        <dbReference type="ARBA" id="ARBA00022989"/>
    </source>
</evidence>
<feature type="transmembrane region" description="Helical" evidence="9">
    <location>
        <begin position="31"/>
        <end position="50"/>
    </location>
</feature>
<evidence type="ECO:0000313" key="12">
    <source>
        <dbReference type="Proteomes" id="UP000184356"/>
    </source>
</evidence>
<keyword evidence="7 9" id="KW-0472">Membrane</keyword>
<dbReference type="Proteomes" id="UP000184356">
    <property type="component" value="Unassembled WGS sequence"/>
</dbReference>
<evidence type="ECO:0000256" key="9">
    <source>
        <dbReference type="SAM" id="Phobius"/>
    </source>
</evidence>
<dbReference type="EMBL" id="KV878582">
    <property type="protein sequence ID" value="OJJ65100.1"/>
    <property type="molecule type" value="Genomic_DNA"/>
</dbReference>
<keyword evidence="4" id="KW-0808">Transferase</keyword>
<evidence type="ECO:0000256" key="1">
    <source>
        <dbReference type="ARBA" id="ARBA00004141"/>
    </source>
</evidence>
<evidence type="ECO:0000256" key="4">
    <source>
        <dbReference type="ARBA" id="ARBA00022679"/>
    </source>
</evidence>
<evidence type="ECO:0000256" key="2">
    <source>
        <dbReference type="ARBA" id="ARBA00005179"/>
    </source>
</evidence>
<name>A0A1L9U073_9EURO</name>
<dbReference type="PANTHER" id="PTHR31595:SF57">
    <property type="entry name" value="OS04G0481900 PROTEIN"/>
    <property type="match status" value="1"/>
</dbReference>
<feature type="transmembrane region" description="Helical" evidence="9">
    <location>
        <begin position="6"/>
        <end position="24"/>
    </location>
</feature>
<evidence type="ECO:0000256" key="3">
    <source>
        <dbReference type="ARBA" id="ARBA00007282"/>
    </source>
</evidence>